<dbReference type="Pfam" id="PF08242">
    <property type="entry name" value="Methyltransf_12"/>
    <property type="match status" value="1"/>
</dbReference>
<evidence type="ECO:0000313" key="3">
    <source>
        <dbReference type="Proteomes" id="UP000275281"/>
    </source>
</evidence>
<reference evidence="2 3" key="1">
    <citation type="submission" date="2018-11" db="EMBL/GenBank/DDBJ databases">
        <authorList>
            <person name="Ye M.-Q."/>
            <person name="Du Z.-J."/>
        </authorList>
    </citation>
    <scope>NUCLEOTIDE SEQUENCE [LARGE SCALE GENOMIC DNA]</scope>
    <source>
        <strain evidence="2 3">U0105</strain>
    </source>
</reference>
<dbReference type="GO" id="GO:0008168">
    <property type="term" value="F:methyltransferase activity"/>
    <property type="evidence" value="ECO:0007669"/>
    <property type="project" value="UniProtKB-KW"/>
</dbReference>
<dbReference type="CDD" id="cd02440">
    <property type="entry name" value="AdoMet_MTases"/>
    <property type="match status" value="1"/>
</dbReference>
<gene>
    <name evidence="2" type="ORF">DRW07_13470</name>
</gene>
<dbReference type="GO" id="GO:0032259">
    <property type="term" value="P:methylation"/>
    <property type="evidence" value="ECO:0007669"/>
    <property type="project" value="UniProtKB-KW"/>
</dbReference>
<dbReference type="RefSeq" id="WP_124028448.1">
    <property type="nucleotide sequence ID" value="NZ_JBHRSN010000007.1"/>
</dbReference>
<dbReference type="InterPro" id="IPR013217">
    <property type="entry name" value="Methyltransf_12"/>
</dbReference>
<proteinExistence type="predicted"/>
<evidence type="ECO:0000259" key="1">
    <source>
        <dbReference type="Pfam" id="PF08242"/>
    </source>
</evidence>
<organism evidence="2 3">
    <name type="scientific">Alteromonas sediminis</name>
    <dbReference type="NCBI Taxonomy" id="2259342"/>
    <lineage>
        <taxon>Bacteria</taxon>
        <taxon>Pseudomonadati</taxon>
        <taxon>Pseudomonadota</taxon>
        <taxon>Gammaproteobacteria</taxon>
        <taxon>Alteromonadales</taxon>
        <taxon>Alteromonadaceae</taxon>
        <taxon>Alteromonas/Salinimonas group</taxon>
        <taxon>Alteromonas</taxon>
    </lineage>
</organism>
<accession>A0A3N5XXQ1</accession>
<dbReference type="OrthoDB" id="9133362at2"/>
<protein>
    <submittedName>
        <fullName evidence="2">Class I SAM-dependent methyltransferase</fullName>
    </submittedName>
</protein>
<keyword evidence="3" id="KW-1185">Reference proteome</keyword>
<dbReference type="Gene3D" id="3.40.50.150">
    <property type="entry name" value="Vaccinia Virus protein VP39"/>
    <property type="match status" value="1"/>
</dbReference>
<evidence type="ECO:0000313" key="2">
    <source>
        <dbReference type="EMBL" id="RPJ65817.1"/>
    </source>
</evidence>
<feature type="domain" description="Methyltransferase type 12" evidence="1">
    <location>
        <begin position="178"/>
        <end position="273"/>
    </location>
</feature>
<dbReference type="EMBL" id="RPOK01000004">
    <property type="protein sequence ID" value="RPJ65817.1"/>
    <property type="molecule type" value="Genomic_DNA"/>
</dbReference>
<sequence length="345" mass="39026">MTIRTVSLDEAIAMCKSEVPFAIYGFAATGKLLYSQTKEAGNTDHLVAVYDIKADEINKDSPVFPVSSPKDADKGMFERIFITNFSASQSIATYLSEEKGINTNRIFLVKQNELVGDFSHAHNDEWINGAKEEVHYWTTKIGCRDIFEPSMNTRANPATEFKPELLSLFKNPKHLDVLDVGSGVVSVLGYVAKGTKINLEMVDPLADFYHQLYEKFNFHPPVKPKRGAGEELLDLYPSASFDLVYCCNALDHAEDPLLILKNMSALIRNNGVIHINVQINEGEHNKYSGLHQWNFEIREGQLYLWRPGQDINLENALRPFGQLTIVSVDNKKRQIEFQLHKKATF</sequence>
<dbReference type="SUPFAM" id="SSF53335">
    <property type="entry name" value="S-adenosyl-L-methionine-dependent methyltransferases"/>
    <property type="match status" value="1"/>
</dbReference>
<comment type="caution">
    <text evidence="2">The sequence shown here is derived from an EMBL/GenBank/DDBJ whole genome shotgun (WGS) entry which is preliminary data.</text>
</comment>
<keyword evidence="2" id="KW-0489">Methyltransferase</keyword>
<keyword evidence="2" id="KW-0808">Transferase</keyword>
<dbReference type="Proteomes" id="UP000275281">
    <property type="component" value="Unassembled WGS sequence"/>
</dbReference>
<name>A0A3N5XXQ1_9ALTE</name>
<dbReference type="InterPro" id="IPR029063">
    <property type="entry name" value="SAM-dependent_MTases_sf"/>
</dbReference>
<dbReference type="AlphaFoldDB" id="A0A3N5XXQ1"/>